<evidence type="ECO:0000313" key="2">
    <source>
        <dbReference type="Proteomes" id="UP000814033"/>
    </source>
</evidence>
<protein>
    <submittedName>
        <fullName evidence="1">Uncharacterized protein</fullName>
    </submittedName>
</protein>
<comment type="caution">
    <text evidence="1">The sequence shown here is derived from an EMBL/GenBank/DDBJ whole genome shotgun (WGS) entry which is preliminary data.</text>
</comment>
<reference evidence="1" key="2">
    <citation type="journal article" date="2022" name="New Phytol.">
        <title>Evolutionary transition to the ectomycorrhizal habit in the genomes of a hyperdiverse lineage of mushroom-forming fungi.</title>
        <authorList>
            <person name="Looney B."/>
            <person name="Miyauchi S."/>
            <person name="Morin E."/>
            <person name="Drula E."/>
            <person name="Courty P.E."/>
            <person name="Kohler A."/>
            <person name="Kuo A."/>
            <person name="LaButti K."/>
            <person name="Pangilinan J."/>
            <person name="Lipzen A."/>
            <person name="Riley R."/>
            <person name="Andreopoulos W."/>
            <person name="He G."/>
            <person name="Johnson J."/>
            <person name="Nolan M."/>
            <person name="Tritt A."/>
            <person name="Barry K.W."/>
            <person name="Grigoriev I.V."/>
            <person name="Nagy L.G."/>
            <person name="Hibbett D."/>
            <person name="Henrissat B."/>
            <person name="Matheny P.B."/>
            <person name="Labbe J."/>
            <person name="Martin F.M."/>
        </authorList>
    </citation>
    <scope>NUCLEOTIDE SEQUENCE</scope>
    <source>
        <strain evidence="1">FP105234-sp</strain>
    </source>
</reference>
<dbReference type="Proteomes" id="UP000814033">
    <property type="component" value="Unassembled WGS sequence"/>
</dbReference>
<reference evidence="1" key="1">
    <citation type="submission" date="2021-02" db="EMBL/GenBank/DDBJ databases">
        <authorList>
            <consortium name="DOE Joint Genome Institute"/>
            <person name="Ahrendt S."/>
            <person name="Looney B.P."/>
            <person name="Miyauchi S."/>
            <person name="Morin E."/>
            <person name="Drula E."/>
            <person name="Courty P.E."/>
            <person name="Chicoki N."/>
            <person name="Fauchery L."/>
            <person name="Kohler A."/>
            <person name="Kuo A."/>
            <person name="Labutti K."/>
            <person name="Pangilinan J."/>
            <person name="Lipzen A."/>
            <person name="Riley R."/>
            <person name="Andreopoulos W."/>
            <person name="He G."/>
            <person name="Johnson J."/>
            <person name="Barry K.W."/>
            <person name="Grigoriev I.V."/>
            <person name="Nagy L."/>
            <person name="Hibbett D."/>
            <person name="Henrissat B."/>
            <person name="Matheny P.B."/>
            <person name="Labbe J."/>
            <person name="Martin F."/>
        </authorList>
    </citation>
    <scope>NUCLEOTIDE SEQUENCE</scope>
    <source>
        <strain evidence="1">FP105234-sp</strain>
    </source>
</reference>
<name>A0ACB8S2T9_9AGAM</name>
<accession>A0ACB8S2T9</accession>
<gene>
    <name evidence="1" type="ORF">FA95DRAFT_1487329</name>
</gene>
<organism evidence="1 2">
    <name type="scientific">Auriscalpium vulgare</name>
    <dbReference type="NCBI Taxonomy" id="40419"/>
    <lineage>
        <taxon>Eukaryota</taxon>
        <taxon>Fungi</taxon>
        <taxon>Dikarya</taxon>
        <taxon>Basidiomycota</taxon>
        <taxon>Agaricomycotina</taxon>
        <taxon>Agaricomycetes</taxon>
        <taxon>Russulales</taxon>
        <taxon>Auriscalpiaceae</taxon>
        <taxon>Auriscalpium</taxon>
    </lineage>
</organism>
<keyword evidence="2" id="KW-1185">Reference proteome</keyword>
<evidence type="ECO:0000313" key="1">
    <source>
        <dbReference type="EMBL" id="KAI0050388.1"/>
    </source>
</evidence>
<proteinExistence type="predicted"/>
<dbReference type="EMBL" id="MU275862">
    <property type="protein sequence ID" value="KAI0050388.1"/>
    <property type="molecule type" value="Genomic_DNA"/>
</dbReference>
<sequence length="77" mass="8458">MRCSILNAFTGCALRFLPTYSPDLNPIEESFSAVKSWLARNGDRLARDEFAEQAIEEACAAVITAEKAAGWFAHSGY</sequence>